<name>A0A8K1CE27_PYTOL</name>
<evidence type="ECO:0000313" key="3">
    <source>
        <dbReference type="EMBL" id="TMW61085.1"/>
    </source>
</evidence>
<keyword evidence="2" id="KW-0812">Transmembrane</keyword>
<protein>
    <submittedName>
        <fullName evidence="3">Uncharacterized protein</fullName>
    </submittedName>
</protein>
<proteinExistence type="predicted"/>
<evidence type="ECO:0000256" key="1">
    <source>
        <dbReference type="SAM" id="MobiDB-lite"/>
    </source>
</evidence>
<dbReference type="OrthoDB" id="73843at2759"/>
<feature type="transmembrane region" description="Helical" evidence="2">
    <location>
        <begin position="252"/>
        <end position="271"/>
    </location>
</feature>
<sequence length="299" mass="32980">MPTKTLSPVDYAPAPSANTVEQPQQPRDYVERRWALWQKPAPDAPPHAMDFGAILRLPLKMQAAFRRKMLTIFALQLTLVTTAVAIFQYQSAAKDWADRTFDWDGAIWSLIAAAALLVATYISRNRFPLNWLLLLLFTTAQVSCAVALSVAVNTNVGLYNCVFSLVCVVLMVFLAGIRRKRALLSSFYSAMIAYVITAVGASIIYAACDNDIEGLSFGLSLGAQFLLLLWFGYDAATMYAIMSPDEYMRGVIYFYTDLLLMVAMVILMFGMGQGIGAGFYGGCMVDTVNTQQTEDGEQV</sequence>
<feature type="transmembrane region" description="Helical" evidence="2">
    <location>
        <begin position="157"/>
        <end position="175"/>
    </location>
</feature>
<organism evidence="3 4">
    <name type="scientific">Pythium oligandrum</name>
    <name type="common">Mycoparasitic fungus</name>
    <dbReference type="NCBI Taxonomy" id="41045"/>
    <lineage>
        <taxon>Eukaryota</taxon>
        <taxon>Sar</taxon>
        <taxon>Stramenopiles</taxon>
        <taxon>Oomycota</taxon>
        <taxon>Peronosporomycetes</taxon>
        <taxon>Pythiales</taxon>
        <taxon>Pythiaceae</taxon>
        <taxon>Pythium</taxon>
    </lineage>
</organism>
<evidence type="ECO:0000256" key="2">
    <source>
        <dbReference type="SAM" id="Phobius"/>
    </source>
</evidence>
<feature type="region of interest" description="Disordered" evidence="1">
    <location>
        <begin position="1"/>
        <end position="26"/>
    </location>
</feature>
<keyword evidence="2" id="KW-0472">Membrane</keyword>
<dbReference type="AlphaFoldDB" id="A0A8K1CE27"/>
<comment type="caution">
    <text evidence="3">The sequence shown here is derived from an EMBL/GenBank/DDBJ whole genome shotgun (WGS) entry which is preliminary data.</text>
</comment>
<gene>
    <name evidence="3" type="ORF">Poli38472_014546</name>
</gene>
<feature type="compositionally biased region" description="Polar residues" evidence="1">
    <location>
        <begin position="16"/>
        <end position="25"/>
    </location>
</feature>
<evidence type="ECO:0000313" key="4">
    <source>
        <dbReference type="Proteomes" id="UP000794436"/>
    </source>
</evidence>
<feature type="transmembrane region" description="Helical" evidence="2">
    <location>
        <begin position="105"/>
        <end position="122"/>
    </location>
</feature>
<keyword evidence="4" id="KW-1185">Reference proteome</keyword>
<feature type="transmembrane region" description="Helical" evidence="2">
    <location>
        <begin position="129"/>
        <end position="151"/>
    </location>
</feature>
<dbReference type="EMBL" id="SPLM01000078">
    <property type="protein sequence ID" value="TMW61085.1"/>
    <property type="molecule type" value="Genomic_DNA"/>
</dbReference>
<reference evidence="3" key="1">
    <citation type="submission" date="2019-03" db="EMBL/GenBank/DDBJ databases">
        <title>Long read genome sequence of the mycoparasitic Pythium oligandrum ATCC 38472 isolated from sugarbeet rhizosphere.</title>
        <authorList>
            <person name="Gaulin E."/>
        </authorList>
    </citation>
    <scope>NUCLEOTIDE SEQUENCE</scope>
    <source>
        <strain evidence="3">ATCC 38472_TT</strain>
    </source>
</reference>
<feature type="transmembrane region" description="Helical" evidence="2">
    <location>
        <begin position="69"/>
        <end position="89"/>
    </location>
</feature>
<dbReference type="Proteomes" id="UP000794436">
    <property type="component" value="Unassembled WGS sequence"/>
</dbReference>
<feature type="transmembrane region" description="Helical" evidence="2">
    <location>
        <begin position="187"/>
        <end position="207"/>
    </location>
</feature>
<feature type="transmembrane region" description="Helical" evidence="2">
    <location>
        <begin position="219"/>
        <end position="240"/>
    </location>
</feature>
<keyword evidence="2" id="KW-1133">Transmembrane helix</keyword>
<accession>A0A8K1CE27</accession>